<evidence type="ECO:0000256" key="6">
    <source>
        <dbReference type="ARBA" id="ARBA00023242"/>
    </source>
</evidence>
<dbReference type="Proteomes" id="UP001321473">
    <property type="component" value="Unassembled WGS sequence"/>
</dbReference>
<dbReference type="PANTHER" id="PTHR13405:SF11">
    <property type="entry name" value="NUCLEAR PORE COMPLEX PROTEIN NUP133"/>
    <property type="match status" value="1"/>
</dbReference>
<comment type="subcellular location">
    <subcellularLocation>
        <location evidence="1">Nucleus envelope</location>
    </subcellularLocation>
</comment>
<keyword evidence="4" id="KW-0653">Protein transport</keyword>
<sequence>MRLLPRNLAASAYSVTCLAFSLAMELMPECPYSLADDETMEGISVDERNLHKLRSAFALFCQNELLKSQEIVNNIFPRPVELFRDLDSALDTCVSQLGYWLMDGVPVMDPRWTQLQFPGGSVTVSSASLLIHRQLEDKLQAHQLFLNFLKAVHLWPRLYAVTVRGSPMATNLLLQEQAEKLVAAMELHSLQAQFNTIIDAGIRRVIQECSASTPGGLTAADYFYRKVSELDKIFPALVEEEEDQLKMGLSPRDEFALITNVNTIFVWVLRDVCLFRDREQLTYECARETSLEFRPWTTILRDIICKQHTLATTNAIAVAENATSFGQVFLQLTDLADLILNGHKVQLDSLTHNQAAYEALKLQYQQDRRHFIAPLIKATQYERAATLAEKHCDFESLVEICELTRNKERLESYMVLFKDQGFPEFVFQWQLDSGRRGELLDQPASQHGNLERFLEGHDSLSWLHDIHLGKMGKAATTLHRLGQQEEQNMLRKKYLLSHSKLAALCSDDPPETHADLIKNINREEALITYQESLPFAVKEAYCLEPRGMKVLGPEELIEMYISTANLNANEYDFTKALEILDFIEDPTRAQELRMRIWCAAILRNKWENLDTDNVEGIMKDRLFFRIADLGVTQGRNLAQYLPPLEGLLEMPDLQDLRSNHHFLFILGAGYEHLQRMAAIETSLHQA</sequence>
<evidence type="ECO:0000259" key="8">
    <source>
        <dbReference type="Pfam" id="PF03177"/>
    </source>
</evidence>
<feature type="signal peptide" evidence="7">
    <location>
        <begin position="1"/>
        <end position="23"/>
    </location>
</feature>
<dbReference type="AlphaFoldDB" id="A0AAQ4DZF0"/>
<evidence type="ECO:0000256" key="1">
    <source>
        <dbReference type="ARBA" id="ARBA00004259"/>
    </source>
</evidence>
<dbReference type="GO" id="GO:0017056">
    <property type="term" value="F:structural constituent of nuclear pore"/>
    <property type="evidence" value="ECO:0007669"/>
    <property type="project" value="InterPro"/>
</dbReference>
<keyword evidence="6" id="KW-0539">Nucleus</keyword>
<accession>A0AAQ4DZF0</accession>
<keyword evidence="10" id="KW-1185">Reference proteome</keyword>
<comment type="caution">
    <text evidence="9">The sequence shown here is derived from an EMBL/GenBank/DDBJ whole genome shotgun (WGS) entry which is preliminary data.</text>
</comment>
<reference evidence="9 10" key="1">
    <citation type="journal article" date="2023" name="Arcadia Sci">
        <title>De novo assembly of a long-read Amblyomma americanum tick genome.</title>
        <authorList>
            <person name="Chou S."/>
            <person name="Poskanzer K.E."/>
            <person name="Rollins M."/>
            <person name="Thuy-Boun P.S."/>
        </authorList>
    </citation>
    <scope>NUCLEOTIDE SEQUENCE [LARGE SCALE GENOMIC DNA]</scope>
    <source>
        <strain evidence="9">F_SG_1</strain>
        <tissue evidence="9">Salivary glands</tissue>
    </source>
</reference>
<feature type="domain" description="Nucleoporin Nup133/Nup155-like C-terminal" evidence="8">
    <location>
        <begin position="358"/>
        <end position="538"/>
    </location>
</feature>
<dbReference type="Gene3D" id="1.25.40.700">
    <property type="match status" value="1"/>
</dbReference>
<evidence type="ECO:0000256" key="5">
    <source>
        <dbReference type="ARBA" id="ARBA00023010"/>
    </source>
</evidence>
<evidence type="ECO:0000256" key="2">
    <source>
        <dbReference type="ARBA" id="ARBA00022448"/>
    </source>
</evidence>
<feature type="chain" id="PRO_5043047663" description="Nucleoporin Nup133/Nup155-like C-terminal domain-containing protein" evidence="7">
    <location>
        <begin position="24"/>
        <end position="686"/>
    </location>
</feature>
<keyword evidence="3" id="KW-0509">mRNA transport</keyword>
<dbReference type="Pfam" id="PF03177">
    <property type="entry name" value="Nucleoporin_C"/>
    <property type="match status" value="1"/>
</dbReference>
<dbReference type="InterPro" id="IPR037624">
    <property type="entry name" value="Nup133-like"/>
</dbReference>
<evidence type="ECO:0000313" key="10">
    <source>
        <dbReference type="Proteomes" id="UP001321473"/>
    </source>
</evidence>
<dbReference type="Gene3D" id="1.20.58.1380">
    <property type="match status" value="1"/>
</dbReference>
<dbReference type="GO" id="GO:0031080">
    <property type="term" value="C:nuclear pore outer ring"/>
    <property type="evidence" value="ECO:0007669"/>
    <property type="project" value="TreeGrafter"/>
</dbReference>
<dbReference type="GO" id="GO:0000972">
    <property type="term" value="P:transcription-dependent tethering of RNA polymerase II gene DNA at nuclear periphery"/>
    <property type="evidence" value="ECO:0007669"/>
    <property type="project" value="TreeGrafter"/>
</dbReference>
<evidence type="ECO:0000256" key="4">
    <source>
        <dbReference type="ARBA" id="ARBA00022927"/>
    </source>
</evidence>
<organism evidence="9 10">
    <name type="scientific">Amblyomma americanum</name>
    <name type="common">Lone star tick</name>
    <dbReference type="NCBI Taxonomy" id="6943"/>
    <lineage>
        <taxon>Eukaryota</taxon>
        <taxon>Metazoa</taxon>
        <taxon>Ecdysozoa</taxon>
        <taxon>Arthropoda</taxon>
        <taxon>Chelicerata</taxon>
        <taxon>Arachnida</taxon>
        <taxon>Acari</taxon>
        <taxon>Parasitiformes</taxon>
        <taxon>Ixodida</taxon>
        <taxon>Ixodoidea</taxon>
        <taxon>Ixodidae</taxon>
        <taxon>Amblyomminae</taxon>
        <taxon>Amblyomma</taxon>
    </lineage>
</organism>
<keyword evidence="5" id="KW-0811">Translocation</keyword>
<evidence type="ECO:0000256" key="3">
    <source>
        <dbReference type="ARBA" id="ARBA00022816"/>
    </source>
</evidence>
<protein>
    <recommendedName>
        <fullName evidence="8">Nucleoporin Nup133/Nup155-like C-terminal domain-containing protein</fullName>
    </recommendedName>
</protein>
<dbReference type="GO" id="GO:0006606">
    <property type="term" value="P:protein import into nucleus"/>
    <property type="evidence" value="ECO:0007669"/>
    <property type="project" value="TreeGrafter"/>
</dbReference>
<dbReference type="PANTHER" id="PTHR13405">
    <property type="entry name" value="NUCLEAR PORE COMPLEX PROTEIN NUP133"/>
    <property type="match status" value="1"/>
</dbReference>
<proteinExistence type="predicted"/>
<gene>
    <name evidence="9" type="ORF">V5799_005379</name>
</gene>
<keyword evidence="7" id="KW-0732">Signal</keyword>
<keyword evidence="2" id="KW-0813">Transport</keyword>
<dbReference type="EMBL" id="JARKHS020024904">
    <property type="protein sequence ID" value="KAK8767840.1"/>
    <property type="molecule type" value="Genomic_DNA"/>
</dbReference>
<evidence type="ECO:0000313" key="9">
    <source>
        <dbReference type="EMBL" id="KAK8767840.1"/>
    </source>
</evidence>
<dbReference type="InterPro" id="IPR007187">
    <property type="entry name" value="Nucleoporin_Nup133/Nup155_C"/>
</dbReference>
<name>A0AAQ4DZF0_AMBAM</name>
<dbReference type="GO" id="GO:0016973">
    <property type="term" value="P:poly(A)+ mRNA export from nucleus"/>
    <property type="evidence" value="ECO:0007669"/>
    <property type="project" value="TreeGrafter"/>
</dbReference>
<evidence type="ECO:0000256" key="7">
    <source>
        <dbReference type="SAM" id="SignalP"/>
    </source>
</evidence>